<evidence type="ECO:0000256" key="1">
    <source>
        <dbReference type="ARBA" id="ARBA00009080"/>
    </source>
</evidence>
<dbReference type="GO" id="GO:0050661">
    <property type="term" value="F:NADP binding"/>
    <property type="evidence" value="ECO:0007669"/>
    <property type="project" value="InterPro"/>
</dbReference>
<dbReference type="Pfam" id="PF03446">
    <property type="entry name" value="NAD_binding_2"/>
    <property type="match status" value="1"/>
</dbReference>
<dbReference type="PROSITE" id="PS00895">
    <property type="entry name" value="3_HYDROXYISOBUT_DH"/>
    <property type="match status" value="1"/>
</dbReference>
<reference evidence="7 8" key="1">
    <citation type="submission" date="2018-05" db="EMBL/GenBank/DDBJ databases">
        <title>Genome comparison of Eubacterium sp.</title>
        <authorList>
            <person name="Feng Y."/>
            <person name="Sanchez-Andrea I."/>
            <person name="Stams A.J.M."/>
            <person name="De Vos W.M."/>
        </authorList>
    </citation>
    <scope>NUCLEOTIDE SEQUENCE [LARGE SCALE GENOMIC DNA]</scope>
    <source>
        <strain evidence="7 8">YI</strain>
    </source>
</reference>
<evidence type="ECO:0000313" key="7">
    <source>
        <dbReference type="EMBL" id="QCT69975.1"/>
    </source>
</evidence>
<keyword evidence="8" id="KW-1185">Reference proteome</keyword>
<dbReference type="Pfam" id="PF14833">
    <property type="entry name" value="NAD_binding_11"/>
    <property type="match status" value="1"/>
</dbReference>
<evidence type="ECO:0000259" key="6">
    <source>
        <dbReference type="Pfam" id="PF14833"/>
    </source>
</evidence>
<dbReference type="InterPro" id="IPR013328">
    <property type="entry name" value="6PGD_dom2"/>
</dbReference>
<keyword evidence="2" id="KW-0560">Oxidoreductase</keyword>
<dbReference type="SUPFAM" id="SSF51735">
    <property type="entry name" value="NAD(P)-binding Rossmann-fold domains"/>
    <property type="match status" value="1"/>
</dbReference>
<dbReference type="Gene3D" id="3.40.50.720">
    <property type="entry name" value="NAD(P)-binding Rossmann-like Domain"/>
    <property type="match status" value="1"/>
</dbReference>
<dbReference type="RefSeq" id="WP_096919410.1">
    <property type="nucleotide sequence ID" value="NZ_CP029487.1"/>
</dbReference>
<dbReference type="GO" id="GO:0051287">
    <property type="term" value="F:NAD binding"/>
    <property type="evidence" value="ECO:0007669"/>
    <property type="project" value="InterPro"/>
</dbReference>
<dbReference type="Gene3D" id="1.10.1040.10">
    <property type="entry name" value="N-(1-d-carboxylethyl)-l-norvaline Dehydrogenase, domain 2"/>
    <property type="match status" value="1"/>
</dbReference>
<dbReference type="InterPro" id="IPR029154">
    <property type="entry name" value="HIBADH-like_NADP-bd"/>
</dbReference>
<dbReference type="PIRSF" id="PIRSF000103">
    <property type="entry name" value="HIBADH"/>
    <property type="match status" value="1"/>
</dbReference>
<proteinExistence type="inferred from homology"/>
<comment type="similarity">
    <text evidence="1">Belongs to the HIBADH-related family.</text>
</comment>
<dbReference type="GO" id="GO:0008679">
    <property type="term" value="F:2-hydroxy-3-oxopropionate reductase activity"/>
    <property type="evidence" value="ECO:0007669"/>
    <property type="project" value="InterPro"/>
</dbReference>
<dbReference type="AlphaFoldDB" id="A0A4P9C5Y3"/>
<dbReference type="KEGG" id="emt:CPZ25_001175"/>
<dbReference type="PANTHER" id="PTHR43060">
    <property type="entry name" value="3-HYDROXYISOBUTYRATE DEHYDROGENASE-LIKE 1, MITOCHONDRIAL-RELATED"/>
    <property type="match status" value="1"/>
</dbReference>
<dbReference type="NCBIfam" id="TIGR01505">
    <property type="entry name" value="tartro_sem_red"/>
    <property type="match status" value="1"/>
</dbReference>
<feature type="domain" description="6-phosphogluconate dehydrogenase NADP-binding" evidence="5">
    <location>
        <begin position="5"/>
        <end position="162"/>
    </location>
</feature>
<protein>
    <submittedName>
        <fullName evidence="7">2-hydroxy-3-oxopropionate reductase</fullName>
    </submittedName>
</protein>
<dbReference type="GO" id="GO:0046487">
    <property type="term" value="P:glyoxylate metabolic process"/>
    <property type="evidence" value="ECO:0007669"/>
    <property type="project" value="InterPro"/>
</dbReference>
<dbReference type="PANTHER" id="PTHR43060:SF3">
    <property type="entry name" value="2-HYDROXY-3-OXOPROPIONATE REDUCTASE"/>
    <property type="match status" value="1"/>
</dbReference>
<dbReference type="InterPro" id="IPR008927">
    <property type="entry name" value="6-PGluconate_DH-like_C_sf"/>
</dbReference>
<dbReference type="GO" id="GO:0016054">
    <property type="term" value="P:organic acid catabolic process"/>
    <property type="evidence" value="ECO:0007669"/>
    <property type="project" value="UniProtKB-ARBA"/>
</dbReference>
<dbReference type="Proteomes" id="UP000218387">
    <property type="component" value="Chromosome"/>
</dbReference>
<organism evidence="7 8">
    <name type="scientific">Eubacterium maltosivorans</name>
    <dbReference type="NCBI Taxonomy" id="2041044"/>
    <lineage>
        <taxon>Bacteria</taxon>
        <taxon>Bacillati</taxon>
        <taxon>Bacillota</taxon>
        <taxon>Clostridia</taxon>
        <taxon>Eubacteriales</taxon>
        <taxon>Eubacteriaceae</taxon>
        <taxon>Eubacterium</taxon>
    </lineage>
</organism>
<dbReference type="SUPFAM" id="SSF48179">
    <property type="entry name" value="6-phosphogluconate dehydrogenase C-terminal domain-like"/>
    <property type="match status" value="1"/>
</dbReference>
<dbReference type="InterPro" id="IPR006115">
    <property type="entry name" value="6PGDH_NADP-bd"/>
</dbReference>
<feature type="active site" evidence="4">
    <location>
        <position position="171"/>
    </location>
</feature>
<evidence type="ECO:0000313" key="8">
    <source>
        <dbReference type="Proteomes" id="UP000218387"/>
    </source>
</evidence>
<evidence type="ECO:0000256" key="3">
    <source>
        <dbReference type="ARBA" id="ARBA00023027"/>
    </source>
</evidence>
<feature type="domain" description="3-hydroxyisobutyrate dehydrogenase-like NAD-binding" evidence="6">
    <location>
        <begin position="165"/>
        <end position="284"/>
    </location>
</feature>
<evidence type="ECO:0000256" key="4">
    <source>
        <dbReference type="PIRSR" id="PIRSR000103-1"/>
    </source>
</evidence>
<dbReference type="InterPro" id="IPR036291">
    <property type="entry name" value="NAD(P)-bd_dom_sf"/>
</dbReference>
<dbReference type="InterPro" id="IPR015815">
    <property type="entry name" value="HIBADH-related"/>
</dbReference>
<accession>A0A4P9C5Y3</accession>
<dbReference type="NCBIfam" id="NF008592">
    <property type="entry name" value="PRK11559.1"/>
    <property type="match status" value="1"/>
</dbReference>
<evidence type="ECO:0000259" key="5">
    <source>
        <dbReference type="Pfam" id="PF03446"/>
    </source>
</evidence>
<keyword evidence="3" id="KW-0520">NAD</keyword>
<evidence type="ECO:0000256" key="2">
    <source>
        <dbReference type="ARBA" id="ARBA00023002"/>
    </source>
</evidence>
<dbReference type="InterPro" id="IPR002204">
    <property type="entry name" value="3-OH-isobutyrate_DH-rel_CS"/>
</dbReference>
<sequence length="298" mass="31095">MDRMVGFIGLGIMGKPMAKNLVKGGCSLLVNDLNGEAVKELTDMGAQAATLKEIGEKCPVIFTILPNGGIVQSVLFSADGVAEGIREGSVVVDMSSVTPTESKVCAEKLAPLGVDFLDAPVSGGEPKAIDGTLAFMVGGKQEAFDKMTPYFDIMGASALLVGETGSGSVTKLANQVIVNLNIAAVSEALVLATKAGADPELVYKAIRGGLAGSTVLDAKAPLMIDRNFVPGGKISINLKDIKNVMATAHDIDVPLPMSSQLLEIMQALKVDGHLEDDHGGIVQYFEKLAGVEVKRKEK</sequence>
<gene>
    <name evidence="7" type="ORF">CPZ25_001175</name>
</gene>
<name>A0A4P9C5Y3_EUBML</name>
<dbReference type="EMBL" id="CP029487">
    <property type="protein sequence ID" value="QCT69975.1"/>
    <property type="molecule type" value="Genomic_DNA"/>
</dbReference>
<dbReference type="InterPro" id="IPR006398">
    <property type="entry name" value="Tartro_sem_red"/>
</dbReference>